<feature type="transmembrane region" description="Helical" evidence="5">
    <location>
        <begin position="68"/>
        <end position="91"/>
    </location>
</feature>
<reference evidence="7 8" key="1">
    <citation type="submission" date="2016-08" db="EMBL/GenBank/DDBJ databases">
        <title>Draft genome of the agarase producing Sphingomonas sp. MCT13.</title>
        <authorList>
            <person name="D'Andrea M.M."/>
            <person name="Rossolini G.M."/>
            <person name="Thaller M.C."/>
        </authorList>
    </citation>
    <scope>NUCLEOTIDE SEQUENCE [LARGE SCALE GENOMIC DNA]</scope>
    <source>
        <strain evidence="7 8">MCT13</strain>
    </source>
</reference>
<evidence type="ECO:0000259" key="6">
    <source>
        <dbReference type="Pfam" id="PF14378"/>
    </source>
</evidence>
<feature type="transmembrane region" description="Helical" evidence="5">
    <location>
        <begin position="37"/>
        <end position="56"/>
    </location>
</feature>
<keyword evidence="4 5" id="KW-0472">Membrane</keyword>
<evidence type="ECO:0000313" key="8">
    <source>
        <dbReference type="Proteomes" id="UP000094487"/>
    </source>
</evidence>
<feature type="transmembrane region" description="Helical" evidence="5">
    <location>
        <begin position="249"/>
        <end position="267"/>
    </location>
</feature>
<evidence type="ECO:0000256" key="1">
    <source>
        <dbReference type="ARBA" id="ARBA00004141"/>
    </source>
</evidence>
<name>A0A1E3LTX7_9SPHN</name>
<dbReference type="AlphaFoldDB" id="A0A1E3LTX7"/>
<accession>A0A1E3LTX7</accession>
<dbReference type="GO" id="GO:0016020">
    <property type="term" value="C:membrane"/>
    <property type="evidence" value="ECO:0007669"/>
    <property type="project" value="UniProtKB-SubCell"/>
</dbReference>
<evidence type="ECO:0000256" key="5">
    <source>
        <dbReference type="SAM" id="Phobius"/>
    </source>
</evidence>
<dbReference type="EMBL" id="MDDS01000035">
    <property type="protein sequence ID" value="ODP37189.1"/>
    <property type="molecule type" value="Genomic_DNA"/>
</dbReference>
<evidence type="ECO:0000313" key="7">
    <source>
        <dbReference type="EMBL" id="ODP37189.1"/>
    </source>
</evidence>
<keyword evidence="3 5" id="KW-1133">Transmembrane helix</keyword>
<feature type="transmembrane region" description="Helical" evidence="5">
    <location>
        <begin position="273"/>
        <end position="292"/>
    </location>
</feature>
<feature type="transmembrane region" description="Helical" evidence="5">
    <location>
        <begin position="161"/>
        <end position="178"/>
    </location>
</feature>
<feature type="transmembrane region" description="Helical" evidence="5">
    <location>
        <begin position="125"/>
        <end position="149"/>
    </location>
</feature>
<dbReference type="InterPro" id="IPR052185">
    <property type="entry name" value="IPC_Synthase-Related"/>
</dbReference>
<keyword evidence="8" id="KW-1185">Reference proteome</keyword>
<dbReference type="Pfam" id="PF14378">
    <property type="entry name" value="PAP2_3"/>
    <property type="match status" value="1"/>
</dbReference>
<evidence type="ECO:0000256" key="2">
    <source>
        <dbReference type="ARBA" id="ARBA00022692"/>
    </source>
</evidence>
<feature type="domain" description="Inositolphosphotransferase Aur1/Ipt1" evidence="6">
    <location>
        <begin position="102"/>
        <end position="285"/>
    </location>
</feature>
<proteinExistence type="predicted"/>
<protein>
    <recommendedName>
        <fullName evidence="6">Inositolphosphotransferase Aur1/Ipt1 domain-containing protein</fullName>
    </recommendedName>
</protein>
<comment type="subcellular location">
    <subcellularLocation>
        <location evidence="1">Membrane</location>
        <topology evidence="1">Multi-pass membrane protein</topology>
    </subcellularLocation>
</comment>
<feature type="transmembrane region" description="Helical" evidence="5">
    <location>
        <begin position="12"/>
        <end position="31"/>
    </location>
</feature>
<evidence type="ECO:0000256" key="3">
    <source>
        <dbReference type="ARBA" id="ARBA00022989"/>
    </source>
</evidence>
<dbReference type="STRING" id="1888892.BFL28_02870"/>
<keyword evidence="2 5" id="KW-0812">Transmembrane</keyword>
<feature type="transmembrane region" description="Helical" evidence="5">
    <location>
        <begin position="220"/>
        <end position="242"/>
    </location>
</feature>
<dbReference type="PANTHER" id="PTHR31310:SF7">
    <property type="entry name" value="PA-PHOSPHATASE RELATED-FAMILY PROTEIN DDB_G0268928"/>
    <property type="match status" value="1"/>
</dbReference>
<evidence type="ECO:0000256" key="4">
    <source>
        <dbReference type="ARBA" id="ARBA00023136"/>
    </source>
</evidence>
<sequence>MSSGSEKLRHLLWCGTAGAAAIAFLMCYLSGLSLTRGSHTLVVAVALLAVGCVVVVPSRTGTNARSLLALEGLLLFMVMSTLGAVLSYLAMRHSSGYADTLLHRWDQSMGFSWPSVWSEVHRHGWLFSVLDSAYSACFVMPFILFAALWRTNEIERLHRFLLAYGLALVATVAIFFFLPARAAFAFYQAGAQLPENAQHYGGIISSLRDGSLTVLDLQDLGGIITFPSFHAAMAILFIWGVWPVRLLRVPIGSINALMWIAAVPIGGHYIVDVLAGSAIAGATILTSGYLACRAPAARLTISAEAVLEEQTA</sequence>
<organism evidence="7 8">
    <name type="scientific">Sphingomonas turrisvirgatae</name>
    <dbReference type="NCBI Taxonomy" id="1888892"/>
    <lineage>
        <taxon>Bacteria</taxon>
        <taxon>Pseudomonadati</taxon>
        <taxon>Pseudomonadota</taxon>
        <taxon>Alphaproteobacteria</taxon>
        <taxon>Sphingomonadales</taxon>
        <taxon>Sphingomonadaceae</taxon>
        <taxon>Sphingomonas</taxon>
    </lineage>
</organism>
<dbReference type="PANTHER" id="PTHR31310">
    <property type="match status" value="1"/>
</dbReference>
<dbReference type="InterPro" id="IPR026841">
    <property type="entry name" value="Aur1/Ipt1"/>
</dbReference>
<comment type="caution">
    <text evidence="7">The sequence shown here is derived from an EMBL/GenBank/DDBJ whole genome shotgun (WGS) entry which is preliminary data.</text>
</comment>
<dbReference type="Proteomes" id="UP000094487">
    <property type="component" value="Unassembled WGS sequence"/>
</dbReference>
<gene>
    <name evidence="7" type="ORF">BFL28_02870</name>
</gene>